<comment type="subcellular location">
    <subcellularLocation>
        <location evidence="2">Mitochondrion inner membrane</location>
        <topology evidence="2">Multi-pass membrane protein</topology>
    </subcellularLocation>
</comment>
<feature type="binding site" evidence="18">
    <location>
        <position position="201"/>
    </location>
    <ligand>
        <name>a ubiquinone</name>
        <dbReference type="ChEBI" id="CHEBI:16389"/>
    </ligand>
</feature>
<evidence type="ECO:0000256" key="10">
    <source>
        <dbReference type="ARBA" id="ARBA00022792"/>
    </source>
</evidence>
<dbReference type="CDD" id="cd00284">
    <property type="entry name" value="Cytochrome_b_N"/>
    <property type="match status" value="1"/>
</dbReference>
<keyword evidence="16 20" id="KW-0472">Membrane</keyword>
<feature type="binding site" description="axial binding residue" evidence="19">
    <location>
        <position position="182"/>
    </location>
    <ligand>
        <name>heme b</name>
        <dbReference type="ChEBI" id="CHEBI:60344"/>
        <label>b562</label>
    </ligand>
    <ligandPart>
        <name>Fe</name>
        <dbReference type="ChEBI" id="CHEBI:18248"/>
    </ligandPart>
</feature>
<evidence type="ECO:0000256" key="6">
    <source>
        <dbReference type="ARBA" id="ARBA00022617"/>
    </source>
</evidence>
<feature type="binding site" description="axial binding residue" evidence="19">
    <location>
        <position position="83"/>
    </location>
    <ligand>
        <name>heme b</name>
        <dbReference type="ChEBI" id="CHEBI:60344"/>
        <label>b562</label>
    </ligand>
    <ligandPart>
        <name>Fe</name>
        <dbReference type="ChEBI" id="CHEBI:18248"/>
    </ligandPart>
</feature>
<gene>
    <name evidence="23" type="primary">CYTB</name>
</gene>
<proteinExistence type="inferred from homology"/>
<dbReference type="InterPro" id="IPR027387">
    <property type="entry name" value="Cytb/b6-like_sf"/>
</dbReference>
<feature type="transmembrane region" description="Helical" evidence="20">
    <location>
        <begin position="30"/>
        <end position="56"/>
    </location>
</feature>
<evidence type="ECO:0000256" key="2">
    <source>
        <dbReference type="ARBA" id="ARBA00004448"/>
    </source>
</evidence>
<evidence type="ECO:0000256" key="3">
    <source>
        <dbReference type="ARBA" id="ARBA00011088"/>
    </source>
</evidence>
<dbReference type="PANTHER" id="PTHR19271:SF16">
    <property type="entry name" value="CYTOCHROME B"/>
    <property type="match status" value="1"/>
</dbReference>
<keyword evidence="13 19" id="KW-0408">Iron</keyword>
<feature type="transmembrane region" description="Helical" evidence="20">
    <location>
        <begin position="229"/>
        <end position="246"/>
    </location>
</feature>
<evidence type="ECO:0000256" key="15">
    <source>
        <dbReference type="ARBA" id="ARBA00023128"/>
    </source>
</evidence>
<dbReference type="GO" id="GO:0008121">
    <property type="term" value="F:quinol-cytochrome-c reductase activity"/>
    <property type="evidence" value="ECO:0007669"/>
    <property type="project" value="InterPro"/>
</dbReference>
<evidence type="ECO:0000256" key="9">
    <source>
        <dbReference type="ARBA" id="ARBA00022723"/>
    </source>
</evidence>
<evidence type="ECO:0000256" key="7">
    <source>
        <dbReference type="ARBA" id="ARBA00022660"/>
    </source>
</evidence>
<dbReference type="CDD" id="cd00290">
    <property type="entry name" value="cytochrome_b_C"/>
    <property type="match status" value="1"/>
</dbReference>
<comment type="cofactor">
    <cofactor evidence="19">
        <name>heme</name>
        <dbReference type="ChEBI" id="CHEBI:30413"/>
    </cofactor>
    <text evidence="19">Binds 2 heme groups non-covalently.</text>
</comment>
<name>A0A6B9M5D2_9MURI</name>
<keyword evidence="5 20" id="KW-0813">Transport</keyword>
<dbReference type="InterPro" id="IPR036150">
    <property type="entry name" value="Cyt_b/b6_C_sf"/>
</dbReference>
<dbReference type="PROSITE" id="PS51003">
    <property type="entry name" value="CYTB_CTER"/>
    <property type="match status" value="1"/>
</dbReference>
<evidence type="ECO:0000313" key="23">
    <source>
        <dbReference type="EMBL" id="QHB76968.1"/>
    </source>
</evidence>
<dbReference type="PIRSF" id="PIRSF038885">
    <property type="entry name" value="COB"/>
    <property type="match status" value="1"/>
</dbReference>
<dbReference type="GO" id="GO:0046872">
    <property type="term" value="F:metal ion binding"/>
    <property type="evidence" value="ECO:0007669"/>
    <property type="project" value="UniProtKB-UniRule"/>
</dbReference>
<feature type="transmembrane region" description="Helical" evidence="20">
    <location>
        <begin position="288"/>
        <end position="307"/>
    </location>
</feature>
<evidence type="ECO:0000256" key="11">
    <source>
        <dbReference type="ARBA" id="ARBA00022982"/>
    </source>
</evidence>
<keyword evidence="14" id="KW-0830">Ubiquinone</keyword>
<evidence type="ECO:0000256" key="18">
    <source>
        <dbReference type="PIRSR" id="PIRSR038885-1"/>
    </source>
</evidence>
<keyword evidence="15 20" id="KW-0496">Mitochondrion</keyword>
<protein>
    <recommendedName>
        <fullName evidence="4 20">Cytochrome b</fullName>
    </recommendedName>
</protein>
<keyword evidence="8 20" id="KW-0812">Transmembrane</keyword>
<keyword evidence="6 19" id="KW-0349">Heme</keyword>
<feature type="transmembrane region" description="Helical" evidence="20">
    <location>
        <begin position="77"/>
        <end position="98"/>
    </location>
</feature>
<dbReference type="PANTHER" id="PTHR19271">
    <property type="entry name" value="CYTOCHROME B"/>
    <property type="match status" value="1"/>
</dbReference>
<feature type="binding site" description="axial binding residue" evidence="19">
    <location>
        <position position="97"/>
    </location>
    <ligand>
        <name>heme b</name>
        <dbReference type="ChEBI" id="CHEBI:60344"/>
        <label>b566</label>
    </ligand>
    <ligandPart>
        <name>Fe</name>
        <dbReference type="ChEBI" id="CHEBI:18248"/>
    </ligandPart>
</feature>
<dbReference type="SUPFAM" id="SSF81342">
    <property type="entry name" value="Transmembrane di-heme cytochromes"/>
    <property type="match status" value="1"/>
</dbReference>
<evidence type="ECO:0000259" key="22">
    <source>
        <dbReference type="PROSITE" id="PS51003"/>
    </source>
</evidence>
<dbReference type="SUPFAM" id="SSF81648">
    <property type="entry name" value="a domain/subunit of cytochrome bc1 complex (Ubiquinol-cytochrome c reductase)"/>
    <property type="match status" value="1"/>
</dbReference>
<sequence length="381" mass="43250">MTNIRKTHPLFKIINHSFVDLPAPSNISSWWNFGSLLGICLMIQIITGLFLAMHYTSDTMTAFSSVTHICRDVNYGWLIRYMHANGASMFFICLFLHVGRGMYYGSYTFTETWNIGVVLLFAVMATAFMGYVLPWGQMSFWGATVITNLLSAIPYIGTTLVEWIWGGFSVDKATLTRFFAFHFILPFMITALVIVHLLFLHETGSNNPTGLNSDSDKIPFHPYYTIKDILGIIIMFLFLMTLVLFFPDLLGDPDNYTPANPLNTPPHIKPEWYFLFAYAILRSIPNKLGGVLALILSILVLTLMPFLHTSKQRSLMFRPITQTLYWILVANLLVLTWIGGQPVEHPFIIIGQLASVSYFSIILIFMPIAGIIEDSMLKWNL</sequence>
<geneLocation type="mitochondrion" evidence="23"/>
<evidence type="ECO:0000256" key="5">
    <source>
        <dbReference type="ARBA" id="ARBA00022448"/>
    </source>
</evidence>
<evidence type="ECO:0000256" key="19">
    <source>
        <dbReference type="PIRSR" id="PIRSR038885-2"/>
    </source>
</evidence>
<evidence type="ECO:0000256" key="20">
    <source>
        <dbReference type="RuleBase" id="RU362117"/>
    </source>
</evidence>
<feature type="domain" description="Cytochrome b/b6 C-terminal region profile" evidence="22">
    <location>
        <begin position="210"/>
        <end position="380"/>
    </location>
</feature>
<reference evidence="23" key="2">
    <citation type="journal article" date="2020" name="Mol. Phylogenet. Evol.">
        <title>The phylogeny of the African wood mice (Muridae, Hylomyscus) based on complete mitochondrial genomes and five nuclear genes reveals their evolutionary history and undescribed diversity.</title>
        <authorList>
            <person name="Nicolas V."/>
            <person name="Fabre P.H."/>
            <person name="Bryja J."/>
            <person name="Denys C."/>
            <person name="Verheyen E."/>
            <person name="Missoup A.D."/>
            <person name="Olayemi A."/>
            <person name="Katuala P."/>
            <person name="Dudu A."/>
            <person name="Colyn M."/>
            <person name="Kerbis Peterhans J."/>
            <person name="Demos T."/>
        </authorList>
    </citation>
    <scope>NUCLEOTIDE SEQUENCE</scope>
</reference>
<keyword evidence="9 19" id="KW-0479">Metal-binding</keyword>
<feature type="domain" description="Cytochrome b/b6 N-terminal region profile" evidence="21">
    <location>
        <begin position="1"/>
        <end position="209"/>
    </location>
</feature>
<feature type="binding site" description="axial binding residue" evidence="19">
    <location>
        <position position="196"/>
    </location>
    <ligand>
        <name>heme b</name>
        <dbReference type="ChEBI" id="CHEBI:60344"/>
        <label>b566</label>
    </ligand>
    <ligandPart>
        <name>Fe</name>
        <dbReference type="ChEBI" id="CHEBI:18248"/>
    </ligandPart>
</feature>
<dbReference type="AlphaFoldDB" id="A0A6B9M5D2"/>
<dbReference type="InterPro" id="IPR016174">
    <property type="entry name" value="Di-haem_cyt_TM"/>
</dbReference>
<dbReference type="InterPro" id="IPR048259">
    <property type="entry name" value="Cytochrome_b_N_euk/bac"/>
</dbReference>
<keyword evidence="10" id="KW-0999">Mitochondrion inner membrane</keyword>
<evidence type="ECO:0000259" key="21">
    <source>
        <dbReference type="PROSITE" id="PS51002"/>
    </source>
</evidence>
<dbReference type="Gene3D" id="1.20.810.10">
    <property type="entry name" value="Cytochrome Bc1 Complex, Chain C"/>
    <property type="match status" value="1"/>
</dbReference>
<accession>A0A6B9M5D2</accession>
<dbReference type="InterPro" id="IPR030689">
    <property type="entry name" value="Cytochrome_b"/>
</dbReference>
<dbReference type="GO" id="GO:0005743">
    <property type="term" value="C:mitochondrial inner membrane"/>
    <property type="evidence" value="ECO:0007669"/>
    <property type="project" value="UniProtKB-SubCell"/>
</dbReference>
<keyword evidence="11 20" id="KW-0249">Electron transport</keyword>
<evidence type="ECO:0000256" key="8">
    <source>
        <dbReference type="ARBA" id="ARBA00022692"/>
    </source>
</evidence>
<comment type="function">
    <text evidence="1 20">Component of the ubiquinol-cytochrome c reductase complex (complex III or cytochrome b-c1 complex) that is part of the mitochondrial respiratory chain. The b-c1 complex mediates electron transfer from ubiquinol to cytochrome c. Contributes to the generation of a proton gradient across the mitochondrial membrane that is then used for ATP synthesis.</text>
</comment>
<dbReference type="GO" id="GO:0016491">
    <property type="term" value="F:oxidoreductase activity"/>
    <property type="evidence" value="ECO:0007669"/>
    <property type="project" value="UniProtKB-UniRule"/>
</dbReference>
<evidence type="ECO:0000256" key="16">
    <source>
        <dbReference type="ARBA" id="ARBA00023136"/>
    </source>
</evidence>
<feature type="transmembrane region" description="Helical" evidence="20">
    <location>
        <begin position="346"/>
        <end position="372"/>
    </location>
</feature>
<dbReference type="InterPro" id="IPR048260">
    <property type="entry name" value="Cytochrome_b_C_euk/bac"/>
</dbReference>
<keyword evidence="12 20" id="KW-1133">Transmembrane helix</keyword>
<evidence type="ECO:0000256" key="14">
    <source>
        <dbReference type="ARBA" id="ARBA00023075"/>
    </source>
</evidence>
<evidence type="ECO:0000256" key="13">
    <source>
        <dbReference type="ARBA" id="ARBA00023004"/>
    </source>
</evidence>
<dbReference type="EMBL" id="MN845682">
    <property type="protein sequence ID" value="QHB76968.1"/>
    <property type="molecule type" value="Genomic_DNA"/>
</dbReference>
<feature type="transmembrane region" description="Helical" evidence="20">
    <location>
        <begin position="319"/>
        <end position="340"/>
    </location>
</feature>
<feature type="transmembrane region" description="Helical" evidence="20">
    <location>
        <begin position="178"/>
        <end position="200"/>
    </location>
</feature>
<evidence type="ECO:0000256" key="4">
    <source>
        <dbReference type="ARBA" id="ARBA00013531"/>
    </source>
</evidence>
<feature type="transmembrane region" description="Helical" evidence="20">
    <location>
        <begin position="145"/>
        <end position="166"/>
    </location>
</feature>
<evidence type="ECO:0000256" key="1">
    <source>
        <dbReference type="ARBA" id="ARBA00002566"/>
    </source>
</evidence>
<dbReference type="InterPro" id="IPR005797">
    <property type="entry name" value="Cyt_b/b6_N"/>
</dbReference>
<feature type="transmembrane region" description="Helical" evidence="20">
    <location>
        <begin position="113"/>
        <end position="133"/>
    </location>
</feature>
<dbReference type="Pfam" id="PF00033">
    <property type="entry name" value="Cytochrome_B"/>
    <property type="match status" value="1"/>
</dbReference>
<organism evidence="23">
    <name type="scientific">Hylomyscus endorobae</name>
    <name type="common">small-footed forest mouse</name>
    <dbReference type="NCBI Taxonomy" id="1427027"/>
    <lineage>
        <taxon>Eukaryota</taxon>
        <taxon>Metazoa</taxon>
        <taxon>Chordata</taxon>
        <taxon>Craniata</taxon>
        <taxon>Vertebrata</taxon>
        <taxon>Euteleostomi</taxon>
        <taxon>Mammalia</taxon>
        <taxon>Eutheria</taxon>
        <taxon>Euarchontoglires</taxon>
        <taxon>Glires</taxon>
        <taxon>Rodentia</taxon>
        <taxon>Myomorpha</taxon>
        <taxon>Muroidea</taxon>
        <taxon>Muridae</taxon>
        <taxon>Murinae</taxon>
        <taxon>Hylomyscus</taxon>
    </lineage>
</organism>
<dbReference type="FunFam" id="1.20.810.10:FF:000002">
    <property type="entry name" value="Cytochrome b"/>
    <property type="match status" value="1"/>
</dbReference>
<dbReference type="GO" id="GO:0045275">
    <property type="term" value="C:respiratory chain complex III"/>
    <property type="evidence" value="ECO:0007669"/>
    <property type="project" value="InterPro"/>
</dbReference>
<reference evidence="23" key="1">
    <citation type="submission" date="2019-12" db="EMBL/GenBank/DDBJ databases">
        <authorList>
            <person name="Nicolas V."/>
            <person name="Fabre P.-H."/>
            <person name="Bryja J."/>
            <person name="Denys C."/>
            <person name="Verheyen E."/>
            <person name="Missoup A.-D."/>
            <person name="Ayodeji O."/>
            <person name="Pionus K."/>
            <person name="Akaibe D."/>
            <person name="Marc C."/>
            <person name="Julian K.P."/>
            <person name="Terrence D."/>
        </authorList>
    </citation>
    <scope>NUCLEOTIDE SEQUENCE</scope>
</reference>
<comment type="cofactor">
    <cofactor evidence="20">
        <name>heme b</name>
        <dbReference type="ChEBI" id="CHEBI:60344"/>
    </cofactor>
    <text evidence="20">Binds 2 heme groups non-covalently.</text>
</comment>
<dbReference type="InterPro" id="IPR005798">
    <property type="entry name" value="Cyt_b/b6_C"/>
</dbReference>
<dbReference type="PROSITE" id="PS51002">
    <property type="entry name" value="CYTB_NTER"/>
    <property type="match status" value="1"/>
</dbReference>
<keyword evidence="7 20" id="KW-0679">Respiratory chain</keyword>
<comment type="subunit">
    <text evidence="3">The cytochrome bc1 complex contains 11 subunits: 3 respiratory subunits (MT-CYB, CYC1 and UQCRFS1), 2 core proteins (UQCRC1 and UQCRC2) and 6 low-molecular weight proteins (UQCRH/QCR6, UQCRB/QCR7, UQCRQ/QCR8, UQCR10/QCR9, UQCR11/QCR10 and a cleavage product of UQCRFS1). This cytochrome bc1 complex then forms a dimer.</text>
</comment>
<evidence type="ECO:0000256" key="12">
    <source>
        <dbReference type="ARBA" id="ARBA00022989"/>
    </source>
</evidence>
<dbReference type="GO" id="GO:0006122">
    <property type="term" value="P:mitochondrial electron transport, ubiquinol to cytochrome c"/>
    <property type="evidence" value="ECO:0007669"/>
    <property type="project" value="TreeGrafter"/>
</dbReference>
<dbReference type="Pfam" id="PF00032">
    <property type="entry name" value="Cytochrom_B_C"/>
    <property type="match status" value="1"/>
</dbReference>
<comment type="similarity">
    <text evidence="17 20">Belongs to the cytochrome b family.</text>
</comment>
<evidence type="ECO:0000256" key="17">
    <source>
        <dbReference type="ARBA" id="ARBA00061233"/>
    </source>
</evidence>